<dbReference type="Gene3D" id="1.10.12.10">
    <property type="entry name" value="Lyase 2-enoyl-coa Hydratase, Chain A, domain 2"/>
    <property type="match status" value="1"/>
</dbReference>
<dbReference type="InterPro" id="IPR014748">
    <property type="entry name" value="Enoyl-CoA_hydra_C"/>
</dbReference>
<reference evidence="4" key="1">
    <citation type="submission" date="2016-10" db="EMBL/GenBank/DDBJ databases">
        <authorList>
            <person name="Varghese N."/>
            <person name="Submissions S."/>
        </authorList>
    </citation>
    <scope>NUCLEOTIDE SEQUENCE [LARGE SCALE GENOMIC DNA]</scope>
    <source>
        <strain evidence="4">DSM 17465</strain>
    </source>
</reference>
<dbReference type="SUPFAM" id="SSF52096">
    <property type="entry name" value="ClpP/crotonase"/>
    <property type="match status" value="1"/>
</dbReference>
<dbReference type="NCBIfam" id="NF005700">
    <property type="entry name" value="PRK07511.1"/>
    <property type="match status" value="1"/>
</dbReference>
<dbReference type="NCBIfam" id="NF046063">
    <property type="entry name" value="oxepin_alt"/>
    <property type="match status" value="1"/>
</dbReference>
<dbReference type="PANTHER" id="PTHR43459:SF1">
    <property type="entry name" value="EG:BACN32G11.4 PROTEIN"/>
    <property type="match status" value="1"/>
</dbReference>
<dbReference type="PROSITE" id="PS00166">
    <property type="entry name" value="ENOYL_COA_HYDRATASE"/>
    <property type="match status" value="1"/>
</dbReference>
<dbReference type="InterPro" id="IPR029045">
    <property type="entry name" value="ClpP/crotonase-like_dom_sf"/>
</dbReference>
<name>A0A1I7BLL5_9HYPH</name>
<dbReference type="EMBL" id="FPBD01000004">
    <property type="protein sequence ID" value="SFT88052.1"/>
    <property type="molecule type" value="Genomic_DNA"/>
</dbReference>
<dbReference type="InterPro" id="IPR018376">
    <property type="entry name" value="Enoyl-CoA_hyd/isom_CS"/>
</dbReference>
<dbReference type="CDD" id="cd06558">
    <property type="entry name" value="crotonase-like"/>
    <property type="match status" value="1"/>
</dbReference>
<dbReference type="PANTHER" id="PTHR43459">
    <property type="entry name" value="ENOYL-COA HYDRATASE"/>
    <property type="match status" value="1"/>
</dbReference>
<evidence type="ECO:0000256" key="2">
    <source>
        <dbReference type="RuleBase" id="RU003707"/>
    </source>
</evidence>
<keyword evidence="4" id="KW-1185">Reference proteome</keyword>
<gene>
    <name evidence="3" type="ORF">SAMN05444141_10478</name>
</gene>
<dbReference type="Pfam" id="PF00378">
    <property type="entry name" value="ECH_1"/>
    <property type="match status" value="1"/>
</dbReference>
<dbReference type="Proteomes" id="UP000183371">
    <property type="component" value="Unassembled WGS sequence"/>
</dbReference>
<dbReference type="AlphaFoldDB" id="A0A1I7BLL5"/>
<dbReference type="InterPro" id="IPR001753">
    <property type="entry name" value="Enoyl-CoA_hydra/iso"/>
</dbReference>
<evidence type="ECO:0000256" key="1">
    <source>
        <dbReference type="ARBA" id="ARBA00005254"/>
    </source>
</evidence>
<accession>A0A1I7BLL5</accession>
<organism evidence="3 4">
    <name type="scientific">Pseudovibrio denitrificans</name>
    <dbReference type="NCBI Taxonomy" id="258256"/>
    <lineage>
        <taxon>Bacteria</taxon>
        <taxon>Pseudomonadati</taxon>
        <taxon>Pseudomonadota</taxon>
        <taxon>Alphaproteobacteria</taxon>
        <taxon>Hyphomicrobiales</taxon>
        <taxon>Stappiaceae</taxon>
        <taxon>Pseudovibrio</taxon>
    </lineage>
</organism>
<sequence length="261" mass="28000">MMKRASLVSVERKADRLIVMNCNSSRRNALSPEYYEGLSQALDLANEEAEIRSVILMGEGGYFCAGGDLNTLVKRREMTIAERKNNIEKLHNLVRKVKSCAKPVIAAVDGGAAGAGVSLALACDFVVADRQAEFTLAYVKVGLVPDGGATASLSRLIPRQLLTEMCLLGQPVSAERLHQLGVVNVLSDKPALVEANLLADRIAQGPAGAQASIKRLVAASDSNSFEAQMDLERDTMAEALGGDEAQEGINAFLERRVPEFD</sequence>
<dbReference type="RefSeq" id="WP_083416945.1">
    <property type="nucleotide sequence ID" value="NZ_FPBD01000004.1"/>
</dbReference>
<dbReference type="GO" id="GO:0003824">
    <property type="term" value="F:catalytic activity"/>
    <property type="evidence" value="ECO:0007669"/>
    <property type="project" value="InterPro"/>
</dbReference>
<proteinExistence type="inferred from homology"/>
<evidence type="ECO:0000313" key="3">
    <source>
        <dbReference type="EMBL" id="SFT88052.1"/>
    </source>
</evidence>
<dbReference type="Gene3D" id="3.90.226.10">
    <property type="entry name" value="2-enoyl-CoA Hydratase, Chain A, domain 1"/>
    <property type="match status" value="1"/>
</dbReference>
<comment type="similarity">
    <text evidence="1 2">Belongs to the enoyl-CoA hydratase/isomerase family.</text>
</comment>
<protein>
    <submittedName>
        <fullName evidence="3">Enoyl-CoA hydratase</fullName>
    </submittedName>
</protein>
<evidence type="ECO:0000313" key="4">
    <source>
        <dbReference type="Proteomes" id="UP000183371"/>
    </source>
</evidence>